<evidence type="ECO:0000313" key="13">
    <source>
        <dbReference type="Proteomes" id="UP000297861"/>
    </source>
</evidence>
<feature type="region of interest" description="G5" evidence="8">
    <location>
        <begin position="148"/>
        <end position="150"/>
    </location>
</feature>
<dbReference type="AlphaFoldDB" id="A0A4Y8L3T4"/>
<dbReference type="NCBIfam" id="NF000908">
    <property type="entry name" value="PRK00089.1"/>
    <property type="match status" value="1"/>
</dbReference>
<keyword evidence="7" id="KW-0699">rRNA-binding</keyword>
<feature type="region of interest" description="G3" evidence="8">
    <location>
        <begin position="58"/>
        <end position="61"/>
    </location>
</feature>
<dbReference type="FunFam" id="3.30.300.20:FF:000003">
    <property type="entry name" value="GTPase Era"/>
    <property type="match status" value="1"/>
</dbReference>
<dbReference type="InterPro" id="IPR005662">
    <property type="entry name" value="GTPase_Era-like"/>
</dbReference>
<dbReference type="GO" id="GO:0003924">
    <property type="term" value="F:GTPase activity"/>
    <property type="evidence" value="ECO:0007669"/>
    <property type="project" value="UniProtKB-UniRule"/>
</dbReference>
<evidence type="ECO:0000259" key="10">
    <source>
        <dbReference type="PROSITE" id="PS50823"/>
    </source>
</evidence>
<dbReference type="CDD" id="cd22534">
    <property type="entry name" value="KH-II_Era"/>
    <property type="match status" value="1"/>
</dbReference>
<organism evidence="12 13">
    <name type="scientific">Dysgonomonas capnocytophagoides</name>
    <dbReference type="NCBI Taxonomy" id="45254"/>
    <lineage>
        <taxon>Bacteria</taxon>
        <taxon>Pseudomonadati</taxon>
        <taxon>Bacteroidota</taxon>
        <taxon>Bacteroidia</taxon>
        <taxon>Bacteroidales</taxon>
        <taxon>Dysgonomonadaceae</taxon>
        <taxon>Dysgonomonas</taxon>
    </lineage>
</organism>
<dbReference type="PRINTS" id="PR00326">
    <property type="entry name" value="GTP1OBG"/>
</dbReference>
<dbReference type="InterPro" id="IPR005225">
    <property type="entry name" value="Small_GTP-bd"/>
</dbReference>
<dbReference type="Proteomes" id="UP000297861">
    <property type="component" value="Unassembled WGS sequence"/>
</dbReference>
<dbReference type="NCBIfam" id="TIGR00436">
    <property type="entry name" value="era"/>
    <property type="match status" value="1"/>
</dbReference>
<dbReference type="GO" id="GO:0005829">
    <property type="term" value="C:cytosol"/>
    <property type="evidence" value="ECO:0007669"/>
    <property type="project" value="TreeGrafter"/>
</dbReference>
<dbReference type="OrthoDB" id="9805918at2"/>
<dbReference type="EMBL" id="SOML01000007">
    <property type="protein sequence ID" value="TFD95710.1"/>
    <property type="molecule type" value="Genomic_DNA"/>
</dbReference>
<evidence type="ECO:0000256" key="3">
    <source>
        <dbReference type="ARBA" id="ARBA00022517"/>
    </source>
</evidence>
<feature type="binding site" evidence="7">
    <location>
        <begin position="11"/>
        <end position="18"/>
    </location>
    <ligand>
        <name>GTP</name>
        <dbReference type="ChEBI" id="CHEBI:37565"/>
    </ligand>
</feature>
<dbReference type="Gene3D" id="3.30.300.20">
    <property type="match status" value="1"/>
</dbReference>
<dbReference type="InterPro" id="IPR027417">
    <property type="entry name" value="P-loop_NTPase"/>
</dbReference>
<dbReference type="GO" id="GO:0005886">
    <property type="term" value="C:plasma membrane"/>
    <property type="evidence" value="ECO:0007669"/>
    <property type="project" value="UniProtKB-SubCell"/>
</dbReference>
<dbReference type="GO" id="GO:0070181">
    <property type="term" value="F:small ribosomal subunit rRNA binding"/>
    <property type="evidence" value="ECO:0007669"/>
    <property type="project" value="UniProtKB-UniRule"/>
</dbReference>
<protein>
    <recommendedName>
        <fullName evidence="2 7">GTPase Era</fullName>
    </recommendedName>
</protein>
<keyword evidence="7" id="KW-1003">Cell membrane</keyword>
<evidence type="ECO:0000256" key="7">
    <source>
        <dbReference type="HAMAP-Rule" id="MF_00367"/>
    </source>
</evidence>
<evidence type="ECO:0000256" key="4">
    <source>
        <dbReference type="ARBA" id="ARBA00022741"/>
    </source>
</evidence>
<dbReference type="InterPro" id="IPR004044">
    <property type="entry name" value="KH_dom_type_2"/>
</dbReference>
<keyword evidence="3 7" id="KW-0690">Ribosome biogenesis</keyword>
<evidence type="ECO:0000256" key="2">
    <source>
        <dbReference type="ARBA" id="ARBA00020484"/>
    </source>
</evidence>
<dbReference type="Pfam" id="PF07650">
    <property type="entry name" value="KH_2"/>
    <property type="match status" value="1"/>
</dbReference>
<evidence type="ECO:0000313" key="12">
    <source>
        <dbReference type="EMBL" id="TFD95710.1"/>
    </source>
</evidence>
<evidence type="ECO:0000259" key="11">
    <source>
        <dbReference type="PROSITE" id="PS51713"/>
    </source>
</evidence>
<dbReference type="GO" id="GO:0005525">
    <property type="term" value="F:GTP binding"/>
    <property type="evidence" value="ECO:0007669"/>
    <property type="project" value="UniProtKB-UniRule"/>
</dbReference>
<dbReference type="InterPro" id="IPR030388">
    <property type="entry name" value="G_ERA_dom"/>
</dbReference>
<dbReference type="NCBIfam" id="TIGR00231">
    <property type="entry name" value="small_GTP"/>
    <property type="match status" value="1"/>
</dbReference>
<comment type="subcellular location">
    <subcellularLocation>
        <location evidence="7">Cytoplasm</location>
    </subcellularLocation>
    <subcellularLocation>
        <location evidence="7">Cell membrane</location>
        <topology evidence="7">Peripheral membrane protein</topology>
    </subcellularLocation>
</comment>
<proteinExistence type="inferred from homology"/>
<feature type="domain" description="Era-type G" evidence="11">
    <location>
        <begin position="3"/>
        <end position="169"/>
    </location>
</feature>
<keyword evidence="7" id="KW-0963">Cytoplasm</keyword>
<reference evidence="12 13" key="1">
    <citation type="submission" date="2019-03" db="EMBL/GenBank/DDBJ databases">
        <title>San Antonio Military Medical Center submission to MRSN (WRAIR), pending publication.</title>
        <authorList>
            <person name="Blyth D.M."/>
            <person name="Mccarthy S.L."/>
            <person name="Schall S.E."/>
            <person name="Stam J.A."/>
            <person name="Ong A.C."/>
            <person name="Mcgann P.T."/>
        </authorList>
    </citation>
    <scope>NUCLEOTIDE SEQUENCE [LARGE SCALE GENOMIC DNA]</scope>
    <source>
        <strain evidence="12 13">MRSN571793</strain>
    </source>
</reference>
<evidence type="ECO:0000256" key="9">
    <source>
        <dbReference type="RuleBase" id="RU003761"/>
    </source>
</evidence>
<dbReference type="Pfam" id="PF01926">
    <property type="entry name" value="MMR_HSR1"/>
    <property type="match status" value="1"/>
</dbReference>
<feature type="region of interest" description="G2" evidence="8">
    <location>
        <begin position="37"/>
        <end position="41"/>
    </location>
</feature>
<dbReference type="STRING" id="1121485.GCA_000426485_03064"/>
<keyword evidence="6 7" id="KW-0342">GTP-binding</keyword>
<dbReference type="GO" id="GO:0043024">
    <property type="term" value="F:ribosomal small subunit binding"/>
    <property type="evidence" value="ECO:0007669"/>
    <property type="project" value="TreeGrafter"/>
</dbReference>
<keyword evidence="4 7" id="KW-0547">Nucleotide-binding</keyword>
<dbReference type="Gene3D" id="3.40.50.300">
    <property type="entry name" value="P-loop containing nucleotide triphosphate hydrolases"/>
    <property type="match status" value="1"/>
</dbReference>
<dbReference type="GO" id="GO:0000028">
    <property type="term" value="P:ribosomal small subunit assembly"/>
    <property type="evidence" value="ECO:0007669"/>
    <property type="project" value="TreeGrafter"/>
</dbReference>
<keyword evidence="13" id="KW-1185">Reference proteome</keyword>
<accession>A0A4Y8L3T4</accession>
<dbReference type="RefSeq" id="WP_026626892.1">
    <property type="nucleotide sequence ID" value="NZ_AP028867.1"/>
</dbReference>
<dbReference type="CDD" id="cd04163">
    <property type="entry name" value="Era"/>
    <property type="match status" value="1"/>
</dbReference>
<feature type="binding site" evidence="7">
    <location>
        <begin position="119"/>
        <end position="122"/>
    </location>
    <ligand>
        <name>GTP</name>
        <dbReference type="ChEBI" id="CHEBI:37565"/>
    </ligand>
</feature>
<evidence type="ECO:0000256" key="1">
    <source>
        <dbReference type="ARBA" id="ARBA00007921"/>
    </source>
</evidence>
<feature type="region of interest" description="G4" evidence="8">
    <location>
        <begin position="119"/>
        <end position="122"/>
    </location>
</feature>
<comment type="function">
    <text evidence="7">An essential GTPase that binds both GDP and GTP, with rapid nucleotide exchange. Plays a role in 16S rRNA processing and 30S ribosomal subunit biogenesis and possibly also in cell cycle regulation and energy metabolism.</text>
</comment>
<keyword evidence="5 7" id="KW-0694">RNA-binding</keyword>
<feature type="region of interest" description="G1" evidence="8">
    <location>
        <begin position="11"/>
        <end position="18"/>
    </location>
</feature>
<sequence length="293" mass="33922">MHKSGFVNIVGNPNVGKSTLTNELVGQKISVITSKAQTTRHRIMGIVNTDEYQIVYSDTPGVLRPNYKLQESMLNFSESALGDADVLLYVTDVIEKTEKNEEFLHKVQNIDAPVLLLINKIDQTNQKDLITLIDEWKKLLPKAEIYPISALNKFNIDNVKRRILELIPESPPYFEKDAMTDRPARFFVTEIIRGRILLYYQKEVPYSVEVVVEEFKEEKDIINIRALIIVERDSQKGIIIGNKGLALKKVGAMARKDIEKFFDKQVFLQMYVKVEKDWRNRDNILRNFGYRLD</sequence>
<name>A0A4Y8L3T4_9BACT</name>
<feature type="binding site" evidence="7">
    <location>
        <begin position="58"/>
        <end position="62"/>
    </location>
    <ligand>
        <name>GTP</name>
        <dbReference type="ChEBI" id="CHEBI:37565"/>
    </ligand>
</feature>
<comment type="similarity">
    <text evidence="1 7 8 9">Belongs to the TRAFAC class TrmE-Era-EngA-EngB-Septin-like GTPase superfamily. Era GTPase family.</text>
</comment>
<keyword evidence="7" id="KW-0472">Membrane</keyword>
<dbReference type="PROSITE" id="PS50823">
    <property type="entry name" value="KH_TYPE_2"/>
    <property type="match status" value="1"/>
</dbReference>
<dbReference type="HAMAP" id="MF_00367">
    <property type="entry name" value="GTPase_Era"/>
    <property type="match status" value="1"/>
</dbReference>
<evidence type="ECO:0000256" key="5">
    <source>
        <dbReference type="ARBA" id="ARBA00022884"/>
    </source>
</evidence>
<dbReference type="InterPro" id="IPR006073">
    <property type="entry name" value="GTP-bd"/>
</dbReference>
<feature type="domain" description="KH type-2" evidence="10">
    <location>
        <begin position="200"/>
        <end position="276"/>
    </location>
</feature>
<dbReference type="InterPro" id="IPR015946">
    <property type="entry name" value="KH_dom-like_a/b"/>
</dbReference>
<dbReference type="PANTHER" id="PTHR42698">
    <property type="entry name" value="GTPASE ERA"/>
    <property type="match status" value="1"/>
</dbReference>
<comment type="subunit">
    <text evidence="7">Monomer.</text>
</comment>
<dbReference type="PROSITE" id="PS51713">
    <property type="entry name" value="G_ERA"/>
    <property type="match status" value="1"/>
</dbReference>
<dbReference type="SUPFAM" id="SSF54814">
    <property type="entry name" value="Prokaryotic type KH domain (KH-domain type II)"/>
    <property type="match status" value="1"/>
</dbReference>
<evidence type="ECO:0000256" key="8">
    <source>
        <dbReference type="PROSITE-ProRule" id="PRU01050"/>
    </source>
</evidence>
<gene>
    <name evidence="7" type="primary">era</name>
    <name evidence="12" type="ORF">E2605_12815</name>
</gene>
<dbReference type="SUPFAM" id="SSF52540">
    <property type="entry name" value="P-loop containing nucleoside triphosphate hydrolases"/>
    <property type="match status" value="1"/>
</dbReference>
<dbReference type="PANTHER" id="PTHR42698:SF1">
    <property type="entry name" value="GTPASE ERA, MITOCHONDRIAL"/>
    <property type="match status" value="1"/>
</dbReference>
<comment type="caution">
    <text evidence="12">The sequence shown here is derived from an EMBL/GenBank/DDBJ whole genome shotgun (WGS) entry which is preliminary data.</text>
</comment>
<dbReference type="InterPro" id="IPR009019">
    <property type="entry name" value="KH_sf_prok-type"/>
</dbReference>
<evidence type="ECO:0000256" key="6">
    <source>
        <dbReference type="ARBA" id="ARBA00023134"/>
    </source>
</evidence>